<evidence type="ECO:0000313" key="1">
    <source>
        <dbReference type="EMBL" id="ALJ01070.1"/>
    </source>
</evidence>
<dbReference type="KEGG" id="rti:DC20_21320"/>
<protein>
    <recommendedName>
        <fullName evidence="3">Lipoprotein</fullName>
    </recommendedName>
</protein>
<evidence type="ECO:0008006" key="3">
    <source>
        <dbReference type="Google" id="ProtNLM"/>
    </source>
</evidence>
<reference evidence="1 2" key="1">
    <citation type="submission" date="2015-08" db="EMBL/GenBank/DDBJ databases">
        <title>Complete genome sequence of Rufibacter tibetensis strain 1351t, a radiation-resistant bacterium from tibet plateau.</title>
        <authorList>
            <person name="Dai J."/>
        </authorList>
    </citation>
    <scope>NUCLEOTIDE SEQUENCE [LARGE SCALE GENOMIC DNA]</scope>
    <source>
        <strain evidence="1 2">1351</strain>
    </source>
</reference>
<dbReference type="AlphaFoldDB" id="A0A0P0CZZ8"/>
<dbReference type="OrthoDB" id="851070at2"/>
<sequence>MNRFLYICLLGLVSCSPEKSAEEISTAPAASANSPVLEQVADSVSNTREDGTATASSPPIDIKQQLPAELEVHLDRTHGLWQFPTLTDADVQRIPQEEQGPYFVQADFNGDKQQDYAIQLMERDSAFVYAFVKEKDNEFKEYLLERNKLLDVAAKKRSIRYLRLASKQAKYYDYGTRKNIKIPYDGVSVGAENYTATYVWDNGKFRKYETGD</sequence>
<dbReference type="PATRIC" id="fig|512763.3.peg.4682"/>
<evidence type="ECO:0000313" key="2">
    <source>
        <dbReference type="Proteomes" id="UP000061382"/>
    </source>
</evidence>
<dbReference type="Proteomes" id="UP000061382">
    <property type="component" value="Chromosome"/>
</dbReference>
<dbReference type="PROSITE" id="PS51257">
    <property type="entry name" value="PROKAR_LIPOPROTEIN"/>
    <property type="match status" value="1"/>
</dbReference>
<gene>
    <name evidence="1" type="ORF">DC20_21320</name>
</gene>
<dbReference type="EMBL" id="CP012643">
    <property type="protein sequence ID" value="ALJ01070.1"/>
    <property type="molecule type" value="Genomic_DNA"/>
</dbReference>
<proteinExistence type="predicted"/>
<name>A0A0P0CZZ8_9BACT</name>
<keyword evidence="2" id="KW-1185">Reference proteome</keyword>
<accession>A0A0P0CZZ8</accession>
<organism evidence="1 2">
    <name type="scientific">Rufibacter tibetensis</name>
    <dbReference type="NCBI Taxonomy" id="512763"/>
    <lineage>
        <taxon>Bacteria</taxon>
        <taxon>Pseudomonadati</taxon>
        <taxon>Bacteroidota</taxon>
        <taxon>Cytophagia</taxon>
        <taxon>Cytophagales</taxon>
        <taxon>Hymenobacteraceae</taxon>
        <taxon>Rufibacter</taxon>
    </lineage>
</organism>
<dbReference type="RefSeq" id="WP_062545708.1">
    <property type="nucleotide sequence ID" value="NZ_CP012643.1"/>
</dbReference>